<sequence>MIKAHVFKYSQVILTKRELAIIKFNEYSGLSIPDIATMAKEEEKPNGIIDQYKTGKITTAKFRKKMNELIQEKNGNPIRDNEVFYKGWNAMCKIEPEKLTELYNL</sequence>
<dbReference type="Proteomes" id="UP001056268">
    <property type="component" value="Chromosome"/>
</dbReference>
<evidence type="ECO:0008006" key="3">
    <source>
        <dbReference type="Google" id="ProtNLM"/>
    </source>
</evidence>
<keyword evidence="2" id="KW-1185">Reference proteome</keyword>
<protein>
    <recommendedName>
        <fullName evidence="3">Acyl-[acyl-carrier-protein]--UDP-N-acetylglucosamine O-acyltransferase</fullName>
    </recommendedName>
</protein>
<proteinExistence type="predicted"/>
<accession>A0ABY4U589</accession>
<reference evidence="1" key="1">
    <citation type="submission" date="2022-05" db="EMBL/GenBank/DDBJ databases">
        <title>Tracking Rickettsia raoultii infection dynamics in vivo by bioorthogonal metabolic labeling.</title>
        <authorList>
            <person name="Zhu D.-Y."/>
            <person name="Jia N."/>
            <person name="Li C."/>
            <person name="Zhang M.-Z."/>
            <person name="Liu H.-B."/>
            <person name="Cao W.-C."/>
        </authorList>
    </citation>
    <scope>NUCLEOTIDE SEQUENCE</scope>
    <source>
        <strain evidence="1">BIME</strain>
    </source>
</reference>
<dbReference type="EMBL" id="CP098324">
    <property type="protein sequence ID" value="URW78514.1"/>
    <property type="molecule type" value="Genomic_DNA"/>
</dbReference>
<dbReference type="InterPro" id="IPR023198">
    <property type="entry name" value="PGP-like_dom2"/>
</dbReference>
<organism evidence="1 2">
    <name type="scientific">Rickettsia conorii subsp. raoultii</name>
    <dbReference type="NCBI Taxonomy" id="369822"/>
    <lineage>
        <taxon>Bacteria</taxon>
        <taxon>Pseudomonadati</taxon>
        <taxon>Pseudomonadota</taxon>
        <taxon>Alphaproteobacteria</taxon>
        <taxon>Rickettsiales</taxon>
        <taxon>Rickettsiaceae</taxon>
        <taxon>Rickettsieae</taxon>
        <taxon>Rickettsia</taxon>
        <taxon>spotted fever group</taxon>
    </lineage>
</organism>
<evidence type="ECO:0000313" key="1">
    <source>
        <dbReference type="EMBL" id="URW78514.1"/>
    </source>
</evidence>
<evidence type="ECO:0000313" key="2">
    <source>
        <dbReference type="Proteomes" id="UP001056268"/>
    </source>
</evidence>
<gene>
    <name evidence="1" type="ORF">NBT09_05715</name>
</gene>
<dbReference type="Gene3D" id="1.10.150.240">
    <property type="entry name" value="Putative phosphatase, domain 2"/>
    <property type="match status" value="1"/>
</dbReference>
<name>A0ABY4U589_RICCR</name>